<gene>
    <name evidence="2" type="ORF">CDO51_08735</name>
</gene>
<comment type="caution">
    <text evidence="2">The sequence shown here is derived from an EMBL/GenBank/DDBJ whole genome shotgun (WGS) entry which is preliminary data.</text>
</comment>
<dbReference type="Pfam" id="PF08937">
    <property type="entry name" value="ThsB_TIR"/>
    <property type="match status" value="1"/>
</dbReference>
<dbReference type="InterPro" id="IPR036490">
    <property type="entry name" value="ThsB_TIR-like_sf"/>
</dbReference>
<dbReference type="RefSeq" id="WP_089023897.1">
    <property type="nucleotide sequence ID" value="NZ_NIQC01000019.1"/>
</dbReference>
<dbReference type="SUPFAM" id="SSF52206">
    <property type="entry name" value="Hypothetical protein MTH538"/>
    <property type="match status" value="1"/>
</dbReference>
<dbReference type="Gene3D" id="3.40.50.9200">
    <property type="entry name" value="Hypothetical protein MTH538"/>
    <property type="match status" value="1"/>
</dbReference>
<reference evidence="2 3" key="1">
    <citation type="submission" date="2017-06" db="EMBL/GenBank/DDBJ databases">
        <title>Draft Genome Sequence of Natranaerobius trueperi halophilic, alkalithermophilic bacteria from soda lakes.</title>
        <authorList>
            <person name="Zhao B."/>
        </authorList>
    </citation>
    <scope>NUCLEOTIDE SEQUENCE [LARGE SCALE GENOMIC DNA]</scope>
    <source>
        <strain evidence="2 3">DSM 18760</strain>
    </source>
</reference>
<evidence type="ECO:0000313" key="2">
    <source>
        <dbReference type="EMBL" id="OWZ83378.1"/>
    </source>
</evidence>
<dbReference type="OrthoDB" id="9811746at2"/>
<sequence length="167" mass="19732">MARRVFYSFHYKPDNWRAAQVRNMGVIEGNKPVSDNQWEQIKKSGDQAIEDWIDEQLYGKSCTVVLIGEKTAGRKWIKREIKKSWEKGKGLFGIYIHNLKDYKGDQSKKGKNPFEDFNVEFEDKTVKLSSLVKAYDPPYKNSKNVYDYIYNNLQDWVEEAIETRNNY</sequence>
<protein>
    <recommendedName>
        <fullName evidence="1">Thoeris protein ThsB TIR-like domain-containing protein</fullName>
    </recommendedName>
</protein>
<name>A0A226BWG4_9FIRM</name>
<proteinExistence type="predicted"/>
<evidence type="ECO:0000259" key="1">
    <source>
        <dbReference type="Pfam" id="PF08937"/>
    </source>
</evidence>
<dbReference type="InterPro" id="IPR015032">
    <property type="entry name" value="ThsB__TIR-like_domain"/>
</dbReference>
<dbReference type="EMBL" id="NIQC01000019">
    <property type="protein sequence ID" value="OWZ83378.1"/>
    <property type="molecule type" value="Genomic_DNA"/>
</dbReference>
<dbReference type="AlphaFoldDB" id="A0A226BWG4"/>
<keyword evidence="3" id="KW-1185">Reference proteome</keyword>
<feature type="domain" description="Thoeris protein ThsB TIR-like" evidence="1">
    <location>
        <begin position="6"/>
        <end position="101"/>
    </location>
</feature>
<accession>A0A226BWG4</accession>
<evidence type="ECO:0000313" key="3">
    <source>
        <dbReference type="Proteomes" id="UP000214588"/>
    </source>
</evidence>
<organism evidence="2 3">
    <name type="scientific">Natranaerobius trueperi</name>
    <dbReference type="NCBI Taxonomy" id="759412"/>
    <lineage>
        <taxon>Bacteria</taxon>
        <taxon>Bacillati</taxon>
        <taxon>Bacillota</taxon>
        <taxon>Clostridia</taxon>
        <taxon>Natranaerobiales</taxon>
        <taxon>Natranaerobiaceae</taxon>
        <taxon>Natranaerobius</taxon>
    </lineage>
</organism>
<dbReference type="Proteomes" id="UP000214588">
    <property type="component" value="Unassembled WGS sequence"/>
</dbReference>